<sequence>MSTEGKGEATTTTASPTIPLHRQ</sequence>
<dbReference type="EMBL" id="CAJOBI010166348">
    <property type="protein sequence ID" value="CAF4871239.1"/>
    <property type="molecule type" value="Genomic_DNA"/>
</dbReference>
<feature type="region of interest" description="Disordered" evidence="1">
    <location>
        <begin position="1"/>
        <end position="23"/>
    </location>
</feature>
<feature type="non-terminal residue" evidence="5">
    <location>
        <position position="23"/>
    </location>
</feature>
<dbReference type="EMBL" id="CAJOBJ010135126">
    <property type="protein sequence ID" value="CAF4738731.1"/>
    <property type="molecule type" value="Genomic_DNA"/>
</dbReference>
<feature type="compositionally biased region" description="Low complexity" evidence="1">
    <location>
        <begin position="1"/>
        <end position="15"/>
    </location>
</feature>
<evidence type="ECO:0000313" key="6">
    <source>
        <dbReference type="Proteomes" id="UP000676336"/>
    </source>
</evidence>
<evidence type="ECO:0000313" key="5">
    <source>
        <dbReference type="EMBL" id="CAF4871239.1"/>
    </source>
</evidence>
<accession>A0A8S3BXR3</accession>
<organism evidence="5 6">
    <name type="scientific">Rotaria magnacalcarata</name>
    <dbReference type="NCBI Taxonomy" id="392030"/>
    <lineage>
        <taxon>Eukaryota</taxon>
        <taxon>Metazoa</taxon>
        <taxon>Spiralia</taxon>
        <taxon>Gnathifera</taxon>
        <taxon>Rotifera</taxon>
        <taxon>Eurotatoria</taxon>
        <taxon>Bdelloidea</taxon>
        <taxon>Philodinida</taxon>
        <taxon>Philodinidae</taxon>
        <taxon>Rotaria</taxon>
    </lineage>
</organism>
<evidence type="ECO:0000313" key="2">
    <source>
        <dbReference type="EMBL" id="CAF4738731.1"/>
    </source>
</evidence>
<dbReference type="EMBL" id="CAJOBI010151059">
    <property type="protein sequence ID" value="CAF4811070.1"/>
    <property type="molecule type" value="Genomic_DNA"/>
</dbReference>
<gene>
    <name evidence="2" type="ORF">GIL414_LOCUS44622</name>
    <name evidence="4" type="ORF">GIL414_LOCUS50129</name>
    <name evidence="3" type="ORF">SMN809_LOCUS47593</name>
    <name evidence="5" type="ORF">SMN809_LOCUS50356</name>
</gene>
<reference evidence="5" key="1">
    <citation type="submission" date="2021-02" db="EMBL/GenBank/DDBJ databases">
        <authorList>
            <person name="Nowell W R."/>
        </authorList>
    </citation>
    <scope>NUCLEOTIDE SEQUENCE</scope>
</reference>
<dbReference type="Proteomes" id="UP000676336">
    <property type="component" value="Unassembled WGS sequence"/>
</dbReference>
<proteinExistence type="predicted"/>
<protein>
    <submittedName>
        <fullName evidence="5">Uncharacterized protein</fullName>
    </submittedName>
</protein>
<comment type="caution">
    <text evidence="5">The sequence shown here is derived from an EMBL/GenBank/DDBJ whole genome shotgun (WGS) entry which is preliminary data.</text>
</comment>
<evidence type="ECO:0000256" key="1">
    <source>
        <dbReference type="SAM" id="MobiDB-lite"/>
    </source>
</evidence>
<evidence type="ECO:0000313" key="4">
    <source>
        <dbReference type="EMBL" id="CAF4865973.1"/>
    </source>
</evidence>
<dbReference type="AlphaFoldDB" id="A0A8S3BXR3"/>
<dbReference type="EMBL" id="CAJOBJ010166327">
    <property type="protein sequence ID" value="CAF4865973.1"/>
    <property type="molecule type" value="Genomic_DNA"/>
</dbReference>
<dbReference type="Proteomes" id="UP000681720">
    <property type="component" value="Unassembled WGS sequence"/>
</dbReference>
<name>A0A8S3BXR3_9BILA</name>
<evidence type="ECO:0000313" key="3">
    <source>
        <dbReference type="EMBL" id="CAF4811070.1"/>
    </source>
</evidence>